<name>A0ED49_PARTE</name>
<dbReference type="GeneID" id="5046398"/>
<dbReference type="Proteomes" id="UP000000600">
    <property type="component" value="Unassembled WGS sequence"/>
</dbReference>
<dbReference type="KEGG" id="ptm:GSPATT00004085001"/>
<dbReference type="InParanoid" id="A0ED49"/>
<dbReference type="HOGENOM" id="CLU_2727688_0_0_1"/>
<reference evidence="1 2" key="1">
    <citation type="journal article" date="2006" name="Nature">
        <title>Global trends of whole-genome duplications revealed by the ciliate Paramecium tetraurelia.</title>
        <authorList>
            <consortium name="Genoscope"/>
            <person name="Aury J.-M."/>
            <person name="Jaillon O."/>
            <person name="Duret L."/>
            <person name="Noel B."/>
            <person name="Jubin C."/>
            <person name="Porcel B.M."/>
            <person name="Segurens B."/>
            <person name="Daubin V."/>
            <person name="Anthouard V."/>
            <person name="Aiach N."/>
            <person name="Arnaiz O."/>
            <person name="Billaut A."/>
            <person name="Beisson J."/>
            <person name="Blanc I."/>
            <person name="Bouhouche K."/>
            <person name="Camara F."/>
            <person name="Duharcourt S."/>
            <person name="Guigo R."/>
            <person name="Gogendeau D."/>
            <person name="Katinka M."/>
            <person name="Keller A.-M."/>
            <person name="Kissmehl R."/>
            <person name="Klotz C."/>
            <person name="Koll F."/>
            <person name="Le Moue A."/>
            <person name="Lepere C."/>
            <person name="Malinsky S."/>
            <person name="Nowacki M."/>
            <person name="Nowak J.K."/>
            <person name="Plattner H."/>
            <person name="Poulain J."/>
            <person name="Ruiz F."/>
            <person name="Serrano V."/>
            <person name="Zagulski M."/>
            <person name="Dessen P."/>
            <person name="Betermier M."/>
            <person name="Weissenbach J."/>
            <person name="Scarpelli C."/>
            <person name="Schachter V."/>
            <person name="Sperling L."/>
            <person name="Meyer E."/>
            <person name="Cohen J."/>
            <person name="Wincker P."/>
        </authorList>
    </citation>
    <scope>NUCLEOTIDE SEQUENCE [LARGE SCALE GENOMIC DNA]</scope>
    <source>
        <strain evidence="1 2">Stock d4-2</strain>
    </source>
</reference>
<accession>A0ED49</accession>
<keyword evidence="2" id="KW-1185">Reference proteome</keyword>
<organism evidence="1 2">
    <name type="scientific">Paramecium tetraurelia</name>
    <dbReference type="NCBI Taxonomy" id="5888"/>
    <lineage>
        <taxon>Eukaryota</taxon>
        <taxon>Sar</taxon>
        <taxon>Alveolata</taxon>
        <taxon>Ciliophora</taxon>
        <taxon>Intramacronucleata</taxon>
        <taxon>Oligohymenophorea</taxon>
        <taxon>Peniculida</taxon>
        <taxon>Parameciidae</taxon>
        <taxon>Paramecium</taxon>
    </lineage>
</organism>
<protein>
    <submittedName>
        <fullName evidence="1">Uncharacterized protein</fullName>
    </submittedName>
</protein>
<dbReference type="EMBL" id="CT868671">
    <property type="protein sequence ID" value="CAK93216.1"/>
    <property type="molecule type" value="Genomic_DNA"/>
</dbReference>
<dbReference type="AlphaFoldDB" id="A0ED49"/>
<gene>
    <name evidence="1" type="ORF">GSPATT00004085001</name>
</gene>
<sequence length="72" mass="8464">MGIETLARSTHLGDQEQQKSNAKITNNALIEQYLRYKRCSRQMINPILLSITLLYCRYNPYSEKVDKEKLTK</sequence>
<evidence type="ECO:0000313" key="2">
    <source>
        <dbReference type="Proteomes" id="UP000000600"/>
    </source>
</evidence>
<dbReference type="RefSeq" id="XP_001460613.1">
    <property type="nucleotide sequence ID" value="XM_001460576.1"/>
</dbReference>
<proteinExistence type="predicted"/>
<evidence type="ECO:0000313" key="1">
    <source>
        <dbReference type="EMBL" id="CAK93216.1"/>
    </source>
</evidence>